<keyword evidence="2" id="KW-1185">Reference proteome</keyword>
<protein>
    <submittedName>
        <fullName evidence="1">Uncharacterized protein</fullName>
    </submittedName>
</protein>
<sequence>MSVGDADRWAQIAWHAPLQRLIIRRFHRVLHRIVEVYWIRSDKFGMVPRLSPLTFQGSRNDRQSTV</sequence>
<name>A0A0C3CWN0_HEBCY</name>
<evidence type="ECO:0000313" key="1">
    <source>
        <dbReference type="EMBL" id="KIM48554.1"/>
    </source>
</evidence>
<gene>
    <name evidence="1" type="ORF">M413DRAFT_81194</name>
</gene>
<reference evidence="2" key="2">
    <citation type="submission" date="2015-01" db="EMBL/GenBank/DDBJ databases">
        <title>Evolutionary Origins and Diversification of the Mycorrhizal Mutualists.</title>
        <authorList>
            <consortium name="DOE Joint Genome Institute"/>
            <consortium name="Mycorrhizal Genomics Consortium"/>
            <person name="Kohler A."/>
            <person name="Kuo A."/>
            <person name="Nagy L.G."/>
            <person name="Floudas D."/>
            <person name="Copeland A."/>
            <person name="Barry K.W."/>
            <person name="Cichocki N."/>
            <person name="Veneault-Fourrey C."/>
            <person name="LaButti K."/>
            <person name="Lindquist E.A."/>
            <person name="Lipzen A."/>
            <person name="Lundell T."/>
            <person name="Morin E."/>
            <person name="Murat C."/>
            <person name="Riley R."/>
            <person name="Ohm R."/>
            <person name="Sun H."/>
            <person name="Tunlid A."/>
            <person name="Henrissat B."/>
            <person name="Grigoriev I.V."/>
            <person name="Hibbett D.S."/>
            <person name="Martin F."/>
        </authorList>
    </citation>
    <scope>NUCLEOTIDE SEQUENCE [LARGE SCALE GENOMIC DNA]</scope>
    <source>
        <strain evidence="2">h7</strain>
    </source>
</reference>
<accession>A0A0C3CWN0</accession>
<dbReference type="EMBL" id="KN831768">
    <property type="protein sequence ID" value="KIM48554.1"/>
    <property type="molecule type" value="Genomic_DNA"/>
</dbReference>
<dbReference type="HOGENOM" id="CLU_2831449_0_0_1"/>
<organism evidence="1 2">
    <name type="scientific">Hebeloma cylindrosporum</name>
    <dbReference type="NCBI Taxonomy" id="76867"/>
    <lineage>
        <taxon>Eukaryota</taxon>
        <taxon>Fungi</taxon>
        <taxon>Dikarya</taxon>
        <taxon>Basidiomycota</taxon>
        <taxon>Agaricomycotina</taxon>
        <taxon>Agaricomycetes</taxon>
        <taxon>Agaricomycetidae</taxon>
        <taxon>Agaricales</taxon>
        <taxon>Agaricineae</taxon>
        <taxon>Hymenogastraceae</taxon>
        <taxon>Hebeloma</taxon>
    </lineage>
</organism>
<dbReference type="AlphaFoldDB" id="A0A0C3CWN0"/>
<proteinExistence type="predicted"/>
<reference evidence="1 2" key="1">
    <citation type="submission" date="2014-04" db="EMBL/GenBank/DDBJ databases">
        <authorList>
            <consortium name="DOE Joint Genome Institute"/>
            <person name="Kuo A."/>
            <person name="Gay G."/>
            <person name="Dore J."/>
            <person name="Kohler A."/>
            <person name="Nagy L.G."/>
            <person name="Floudas D."/>
            <person name="Copeland A."/>
            <person name="Barry K.W."/>
            <person name="Cichocki N."/>
            <person name="Veneault-Fourrey C."/>
            <person name="LaButti K."/>
            <person name="Lindquist E.A."/>
            <person name="Lipzen A."/>
            <person name="Lundell T."/>
            <person name="Morin E."/>
            <person name="Murat C."/>
            <person name="Sun H."/>
            <person name="Tunlid A."/>
            <person name="Henrissat B."/>
            <person name="Grigoriev I.V."/>
            <person name="Hibbett D.S."/>
            <person name="Martin F."/>
            <person name="Nordberg H.P."/>
            <person name="Cantor M.N."/>
            <person name="Hua S.X."/>
        </authorList>
    </citation>
    <scope>NUCLEOTIDE SEQUENCE [LARGE SCALE GENOMIC DNA]</scope>
    <source>
        <strain evidence="2">h7</strain>
    </source>
</reference>
<dbReference type="Proteomes" id="UP000053424">
    <property type="component" value="Unassembled WGS sequence"/>
</dbReference>
<evidence type="ECO:0000313" key="2">
    <source>
        <dbReference type="Proteomes" id="UP000053424"/>
    </source>
</evidence>